<comment type="caution">
    <text evidence="2">The sequence shown here is derived from an EMBL/GenBank/DDBJ whole genome shotgun (WGS) entry which is preliminary data.</text>
</comment>
<dbReference type="InterPro" id="IPR036259">
    <property type="entry name" value="MFS_trans_sf"/>
</dbReference>
<feature type="transmembrane region" description="Helical" evidence="1">
    <location>
        <begin position="330"/>
        <end position="352"/>
    </location>
</feature>
<feature type="transmembrane region" description="Helical" evidence="1">
    <location>
        <begin position="140"/>
        <end position="160"/>
    </location>
</feature>
<keyword evidence="1" id="KW-0472">Membrane</keyword>
<protein>
    <recommendedName>
        <fullName evidence="4">Major facilitator superfamily (MFS) profile domain-containing protein</fullName>
    </recommendedName>
</protein>
<feature type="transmembrane region" description="Helical" evidence="1">
    <location>
        <begin position="172"/>
        <end position="193"/>
    </location>
</feature>
<organism evidence="2 3">
    <name type="scientific">Prymnesium parvum</name>
    <name type="common">Toxic golden alga</name>
    <dbReference type="NCBI Taxonomy" id="97485"/>
    <lineage>
        <taxon>Eukaryota</taxon>
        <taxon>Haptista</taxon>
        <taxon>Haptophyta</taxon>
        <taxon>Prymnesiophyceae</taxon>
        <taxon>Prymnesiales</taxon>
        <taxon>Prymnesiaceae</taxon>
        <taxon>Prymnesium</taxon>
    </lineage>
</organism>
<feature type="transmembrane region" description="Helical" evidence="1">
    <location>
        <begin position="427"/>
        <end position="448"/>
    </location>
</feature>
<dbReference type="Proteomes" id="UP001515480">
    <property type="component" value="Unassembled WGS sequence"/>
</dbReference>
<keyword evidence="1" id="KW-1133">Transmembrane helix</keyword>
<gene>
    <name evidence="2" type="ORF">AB1Y20_008452</name>
</gene>
<feature type="transmembrane region" description="Helical" evidence="1">
    <location>
        <begin position="257"/>
        <end position="278"/>
    </location>
</feature>
<keyword evidence="3" id="KW-1185">Reference proteome</keyword>
<keyword evidence="1" id="KW-0812">Transmembrane</keyword>
<feature type="transmembrane region" description="Helical" evidence="1">
    <location>
        <begin position="358"/>
        <end position="383"/>
    </location>
</feature>
<sequence length="463" mass="49281">MWEGRTITIEPSKVKTEGTPLVKERATSAQWCILITGRQANVMILTLAVVYLAVAGTTMVHTALPTAAAQIANDTGVPSVLADLPAIGSAVHGAGKLTGVMVASRMSPRQMLMCTAAAGTLLPLFFVQGGAISMWMSWLLWQYASSFTMPAAVMIIVNWIDIEHLGRASALLGAAWQGGYAMAAGLDAGLLTLESPKRAPWHFACYAGSFANFASFMLLLFLVNDSPAMIGLKEASPRQEDLDHPLRKLSVLAALKMLFRSVPFCFLLLANVLGSTGFYTHNYLPSFAVKLFLSTDASGASCSMYPLIAGLLLLPPLGILYDNLSDRSRILLLVSLSLAVGVMAGVLPIAYATQGLSYTGFCALTTAIMSLFLLPNYILNVVYNSRFGGPEHTGTIINLGDALGVGYGTIAQLFIGHGLVEANYFTAIAIAAGAWLASSLAALLFLAIHHLLRRKVSECDSIK</sequence>
<feature type="transmembrane region" description="Helical" evidence="1">
    <location>
        <begin position="298"/>
        <end position="318"/>
    </location>
</feature>
<reference evidence="2 3" key="1">
    <citation type="journal article" date="2024" name="Science">
        <title>Giant polyketide synthase enzymes in the biosynthesis of giant marine polyether toxins.</title>
        <authorList>
            <person name="Fallon T.R."/>
            <person name="Shende V.V."/>
            <person name="Wierzbicki I.H."/>
            <person name="Pendleton A.L."/>
            <person name="Watervoot N.F."/>
            <person name="Auber R.P."/>
            <person name="Gonzalez D.J."/>
            <person name="Wisecaver J.H."/>
            <person name="Moore B.S."/>
        </authorList>
    </citation>
    <scope>NUCLEOTIDE SEQUENCE [LARGE SCALE GENOMIC DNA]</scope>
    <source>
        <strain evidence="2 3">12B1</strain>
    </source>
</reference>
<feature type="transmembrane region" description="Helical" evidence="1">
    <location>
        <begin position="199"/>
        <end position="223"/>
    </location>
</feature>
<dbReference type="InterPro" id="IPR011701">
    <property type="entry name" value="MFS"/>
</dbReference>
<dbReference type="SUPFAM" id="SSF103473">
    <property type="entry name" value="MFS general substrate transporter"/>
    <property type="match status" value="1"/>
</dbReference>
<feature type="transmembrane region" description="Helical" evidence="1">
    <location>
        <begin position="395"/>
        <end position="415"/>
    </location>
</feature>
<dbReference type="AlphaFoldDB" id="A0AB34IR56"/>
<accession>A0AB34IR56</accession>
<dbReference type="Pfam" id="PF07690">
    <property type="entry name" value="MFS_1"/>
    <property type="match status" value="1"/>
</dbReference>
<evidence type="ECO:0000256" key="1">
    <source>
        <dbReference type="SAM" id="Phobius"/>
    </source>
</evidence>
<dbReference type="Gene3D" id="1.20.1250.20">
    <property type="entry name" value="MFS general substrate transporter like domains"/>
    <property type="match status" value="1"/>
</dbReference>
<dbReference type="EMBL" id="JBGBPQ010000019">
    <property type="protein sequence ID" value="KAL1504672.1"/>
    <property type="molecule type" value="Genomic_DNA"/>
</dbReference>
<dbReference type="GO" id="GO:0022857">
    <property type="term" value="F:transmembrane transporter activity"/>
    <property type="evidence" value="ECO:0007669"/>
    <property type="project" value="InterPro"/>
</dbReference>
<name>A0AB34IR56_PRYPA</name>
<evidence type="ECO:0000313" key="3">
    <source>
        <dbReference type="Proteomes" id="UP001515480"/>
    </source>
</evidence>
<proteinExistence type="predicted"/>
<feature type="transmembrane region" description="Helical" evidence="1">
    <location>
        <begin position="111"/>
        <end position="134"/>
    </location>
</feature>
<evidence type="ECO:0008006" key="4">
    <source>
        <dbReference type="Google" id="ProtNLM"/>
    </source>
</evidence>
<evidence type="ECO:0000313" key="2">
    <source>
        <dbReference type="EMBL" id="KAL1504672.1"/>
    </source>
</evidence>